<dbReference type="InterPro" id="IPR032675">
    <property type="entry name" value="LRR_dom_sf"/>
</dbReference>
<dbReference type="GO" id="GO:0008270">
    <property type="term" value="F:zinc ion binding"/>
    <property type="evidence" value="ECO:0007669"/>
    <property type="project" value="UniProtKB-KW"/>
</dbReference>
<dbReference type="PANTHER" id="PTHR10634:SF104">
    <property type="entry name" value="ZINC FINGER A20 AND AN1 DOMAIN-CONTAINING STRESS-ASSOCIATED PROTEIN 2"/>
    <property type="match status" value="1"/>
</dbReference>
<feature type="region of interest" description="Disordered" evidence="6">
    <location>
        <begin position="71"/>
        <end position="97"/>
    </location>
</feature>
<evidence type="ECO:0000256" key="1">
    <source>
        <dbReference type="ARBA" id="ARBA00003732"/>
    </source>
</evidence>
<comment type="caution">
    <text evidence="8">The sequence shown here is derived from an EMBL/GenBank/DDBJ whole genome shotgun (WGS) entry which is preliminary data.</text>
</comment>
<dbReference type="SUPFAM" id="SSF52058">
    <property type="entry name" value="L domain-like"/>
    <property type="match status" value="1"/>
</dbReference>
<comment type="function">
    <text evidence="1">May be involved in environmental stress response.</text>
</comment>
<keyword evidence="9" id="KW-1185">Reference proteome</keyword>
<organism evidence="8 9">
    <name type="scientific">Pisum sativum</name>
    <name type="common">Garden pea</name>
    <name type="synonym">Lathyrus oleraceus</name>
    <dbReference type="NCBI Taxonomy" id="3888"/>
    <lineage>
        <taxon>Eukaryota</taxon>
        <taxon>Viridiplantae</taxon>
        <taxon>Streptophyta</taxon>
        <taxon>Embryophyta</taxon>
        <taxon>Tracheophyta</taxon>
        <taxon>Spermatophyta</taxon>
        <taxon>Magnoliopsida</taxon>
        <taxon>eudicotyledons</taxon>
        <taxon>Gunneridae</taxon>
        <taxon>Pentapetalae</taxon>
        <taxon>rosids</taxon>
        <taxon>fabids</taxon>
        <taxon>Fabales</taxon>
        <taxon>Fabaceae</taxon>
        <taxon>Papilionoideae</taxon>
        <taxon>50 kb inversion clade</taxon>
        <taxon>NPAAA clade</taxon>
        <taxon>Hologalegina</taxon>
        <taxon>IRL clade</taxon>
        <taxon>Fabeae</taxon>
        <taxon>Lathyrus</taxon>
    </lineage>
</organism>
<dbReference type="InterPro" id="IPR050652">
    <property type="entry name" value="AN1_A20_ZnFinger"/>
</dbReference>
<evidence type="ECO:0000256" key="3">
    <source>
        <dbReference type="ARBA" id="ARBA00022771"/>
    </source>
</evidence>
<evidence type="ECO:0000256" key="5">
    <source>
        <dbReference type="PROSITE-ProRule" id="PRU00449"/>
    </source>
</evidence>
<dbReference type="PANTHER" id="PTHR10634">
    <property type="entry name" value="AN1-TYPE ZINC FINGER PROTEIN"/>
    <property type="match status" value="1"/>
</dbReference>
<dbReference type="Proteomes" id="UP001058974">
    <property type="component" value="Chromosome 6"/>
</dbReference>
<protein>
    <recommendedName>
        <fullName evidence="7">AN1-type domain-containing protein</fullName>
    </recommendedName>
</protein>
<evidence type="ECO:0000313" key="9">
    <source>
        <dbReference type="Proteomes" id="UP001058974"/>
    </source>
</evidence>
<feature type="region of interest" description="Disordered" evidence="6">
    <location>
        <begin position="1"/>
        <end position="53"/>
    </location>
</feature>
<dbReference type="SMART" id="SM00154">
    <property type="entry name" value="ZnF_AN1"/>
    <property type="match status" value="1"/>
</dbReference>
<dbReference type="PROSITE" id="PS51039">
    <property type="entry name" value="ZF_AN1"/>
    <property type="match status" value="1"/>
</dbReference>
<keyword evidence="4" id="KW-0862">Zinc</keyword>
<name>A0A9D4W1G1_PEA</name>
<keyword evidence="3 5" id="KW-0863">Zinc-finger</keyword>
<sequence>MNPPPFTSKPFSLHPPPHPSSTPNPNPPPSPPTSLQPNRKPPVTTPHANHKFHRHKFSLRHRLFIIHESPSSSSPTIYHQNHSSSPPLFPSKAAPKQPNSFSALPDLVRLDLSSNQLNGSIPKFISEMKSIKYLNLDNNNLNGVVPPKTISAQPLVAAGSEETLEKKPKDGPKRCSNCNKRFDLTRFICLCGNLFYVVHRYSDKQDCPFDYRTTGRDAIAKANPVAKAEKLDRIKNLVS</sequence>
<reference evidence="8 9" key="1">
    <citation type="journal article" date="2022" name="Nat. Genet.">
        <title>Improved pea reference genome and pan-genome highlight genomic features and evolutionary characteristics.</title>
        <authorList>
            <person name="Yang T."/>
            <person name="Liu R."/>
            <person name="Luo Y."/>
            <person name="Hu S."/>
            <person name="Wang D."/>
            <person name="Wang C."/>
            <person name="Pandey M.K."/>
            <person name="Ge S."/>
            <person name="Xu Q."/>
            <person name="Li N."/>
            <person name="Li G."/>
            <person name="Huang Y."/>
            <person name="Saxena R.K."/>
            <person name="Ji Y."/>
            <person name="Li M."/>
            <person name="Yan X."/>
            <person name="He Y."/>
            <person name="Liu Y."/>
            <person name="Wang X."/>
            <person name="Xiang C."/>
            <person name="Varshney R.K."/>
            <person name="Ding H."/>
            <person name="Gao S."/>
            <person name="Zong X."/>
        </authorList>
    </citation>
    <scope>NUCLEOTIDE SEQUENCE [LARGE SCALE GENOMIC DNA]</scope>
    <source>
        <strain evidence="8 9">cv. Zhongwan 6</strain>
    </source>
</reference>
<proteinExistence type="predicted"/>
<dbReference type="SUPFAM" id="SSF118310">
    <property type="entry name" value="AN1-like Zinc finger"/>
    <property type="match status" value="1"/>
</dbReference>
<feature type="compositionally biased region" description="Pro residues" evidence="6">
    <location>
        <begin position="1"/>
        <end position="44"/>
    </location>
</feature>
<dbReference type="InterPro" id="IPR001611">
    <property type="entry name" value="Leu-rich_rpt"/>
</dbReference>
<dbReference type="Gene3D" id="4.10.1110.10">
    <property type="entry name" value="AN1-like Zinc finger"/>
    <property type="match status" value="1"/>
</dbReference>
<evidence type="ECO:0000256" key="2">
    <source>
        <dbReference type="ARBA" id="ARBA00022723"/>
    </source>
</evidence>
<dbReference type="Gramene" id="Psat06G0005900-T1">
    <property type="protein sequence ID" value="KAI5392740.1"/>
    <property type="gene ID" value="KIW84_060059"/>
</dbReference>
<evidence type="ECO:0000313" key="8">
    <source>
        <dbReference type="EMBL" id="KAI5392740.1"/>
    </source>
</evidence>
<dbReference type="EMBL" id="JAMSHJ010000006">
    <property type="protein sequence ID" value="KAI5392740.1"/>
    <property type="molecule type" value="Genomic_DNA"/>
</dbReference>
<dbReference type="Pfam" id="PF13855">
    <property type="entry name" value="LRR_8"/>
    <property type="match status" value="1"/>
</dbReference>
<evidence type="ECO:0000259" key="7">
    <source>
        <dbReference type="PROSITE" id="PS51039"/>
    </source>
</evidence>
<feature type="compositionally biased region" description="Polar residues" evidence="6">
    <location>
        <begin position="71"/>
        <end position="86"/>
    </location>
</feature>
<dbReference type="AlphaFoldDB" id="A0A9D4W1G1"/>
<dbReference type="InterPro" id="IPR035896">
    <property type="entry name" value="AN1-like_Znf"/>
</dbReference>
<gene>
    <name evidence="8" type="ORF">KIW84_060059</name>
</gene>
<evidence type="ECO:0000256" key="6">
    <source>
        <dbReference type="SAM" id="MobiDB-lite"/>
    </source>
</evidence>
<keyword evidence="2" id="KW-0479">Metal-binding</keyword>
<dbReference type="Gene3D" id="3.80.10.10">
    <property type="entry name" value="Ribonuclease Inhibitor"/>
    <property type="match status" value="1"/>
</dbReference>
<accession>A0A9D4W1G1</accession>
<dbReference type="InterPro" id="IPR000058">
    <property type="entry name" value="Znf_AN1"/>
</dbReference>
<evidence type="ECO:0000256" key="4">
    <source>
        <dbReference type="ARBA" id="ARBA00022833"/>
    </source>
</evidence>
<feature type="domain" description="AN1-type" evidence="7">
    <location>
        <begin position="169"/>
        <end position="215"/>
    </location>
</feature>